<dbReference type="SUPFAM" id="SSF48576">
    <property type="entry name" value="Terpenoid synthases"/>
    <property type="match status" value="1"/>
</dbReference>
<dbReference type="InterPro" id="IPR008949">
    <property type="entry name" value="Isoprenoid_synthase_dom_sf"/>
</dbReference>
<dbReference type="EMBL" id="LZRT01000036">
    <property type="protein sequence ID" value="OUM89707.1"/>
    <property type="molecule type" value="Genomic_DNA"/>
</dbReference>
<feature type="coiled-coil region" evidence="1">
    <location>
        <begin position="5"/>
        <end position="32"/>
    </location>
</feature>
<dbReference type="Proteomes" id="UP000196475">
    <property type="component" value="Unassembled WGS sequence"/>
</dbReference>
<name>A0A1Y3PU80_9BACI</name>
<dbReference type="InterPro" id="IPR009920">
    <property type="entry name" value="HEPPP_synth_su1"/>
</dbReference>
<evidence type="ECO:0008006" key="4">
    <source>
        <dbReference type="Google" id="ProtNLM"/>
    </source>
</evidence>
<keyword evidence="1" id="KW-0175">Coiled coil</keyword>
<gene>
    <name evidence="2" type="ORF">BAA01_02795</name>
</gene>
<sequence length="254" mass="29755">MGQNMERAQDVLHDVEQQIKEVIRTSDLLQELEYPQVDIQKLELLNWFLKDLGWDEEQRKRVCTATALAQLGLDIHENIGCMNPLDEKKKRNRQLSILAGDFFSSKFYWLLASSGDLSVIPIIAQAVSEINHSKMRLYQTGWNQHHFSQFLQEFTVLQCALYSSFTPLNPQRGQWWKMLIERLIVTEKIFELFAGTERERFLRPEWETLLTSWLHDAERVIRQATTDAAIASRLQERVLHARRQLPGFVMEVQG</sequence>
<reference evidence="3" key="1">
    <citation type="submission" date="2016-06" db="EMBL/GenBank/DDBJ databases">
        <authorList>
            <person name="Nascimento L."/>
            <person name="Pereira R.V."/>
            <person name="Martins L.F."/>
            <person name="Quaggio R.B."/>
            <person name="Silva A.M."/>
            <person name="Setubal J.C."/>
        </authorList>
    </citation>
    <scope>NUCLEOTIDE SEQUENCE [LARGE SCALE GENOMIC DNA]</scope>
</reference>
<proteinExistence type="predicted"/>
<dbReference type="Pfam" id="PF07307">
    <property type="entry name" value="HEPPP_synt_1"/>
    <property type="match status" value="1"/>
</dbReference>
<dbReference type="AlphaFoldDB" id="A0A1Y3PU80"/>
<accession>A0A1Y3PU80</accession>
<evidence type="ECO:0000313" key="2">
    <source>
        <dbReference type="EMBL" id="OUM89707.1"/>
    </source>
</evidence>
<dbReference type="GO" id="GO:0009234">
    <property type="term" value="P:menaquinone biosynthetic process"/>
    <property type="evidence" value="ECO:0007669"/>
    <property type="project" value="InterPro"/>
</dbReference>
<evidence type="ECO:0000313" key="3">
    <source>
        <dbReference type="Proteomes" id="UP000196475"/>
    </source>
</evidence>
<evidence type="ECO:0000256" key="1">
    <source>
        <dbReference type="SAM" id="Coils"/>
    </source>
</evidence>
<protein>
    <recommendedName>
        <fullName evidence="4">Heptaprenyl diphosphate synthase</fullName>
    </recommendedName>
</protein>
<organism evidence="2 3">
    <name type="scientific">Bacillus thermozeamaize</name>
    <dbReference type="NCBI Taxonomy" id="230954"/>
    <lineage>
        <taxon>Bacteria</taxon>
        <taxon>Bacillati</taxon>
        <taxon>Bacillota</taxon>
        <taxon>Bacilli</taxon>
        <taxon>Bacillales</taxon>
        <taxon>Bacillaceae</taxon>
        <taxon>Bacillus</taxon>
    </lineage>
</organism>
<dbReference type="Gene3D" id="1.20.120.1450">
    <property type="match status" value="1"/>
</dbReference>
<comment type="caution">
    <text evidence="2">The sequence shown here is derived from an EMBL/GenBank/DDBJ whole genome shotgun (WGS) entry which is preliminary data.</text>
</comment>